<dbReference type="HOGENOM" id="CLU_972641_0_0_6"/>
<gene>
    <name evidence="1" type="ORF">NB231_07477</name>
</gene>
<dbReference type="Proteomes" id="UP000003374">
    <property type="component" value="Unassembled WGS sequence"/>
</dbReference>
<organism evidence="1 2">
    <name type="scientific">Nitrococcus mobilis Nb-231</name>
    <dbReference type="NCBI Taxonomy" id="314278"/>
    <lineage>
        <taxon>Bacteria</taxon>
        <taxon>Pseudomonadati</taxon>
        <taxon>Pseudomonadota</taxon>
        <taxon>Gammaproteobacteria</taxon>
        <taxon>Chromatiales</taxon>
        <taxon>Ectothiorhodospiraceae</taxon>
        <taxon>Nitrococcus</taxon>
    </lineage>
</organism>
<protein>
    <submittedName>
        <fullName evidence="1">Uncharacterized protein</fullName>
    </submittedName>
</protein>
<sequence length="286" mass="30878">MTTALAAVVALGVTDAPAENGTSQAQNRTLSQHQAFVVVKQPGKGICRIEQAHSNSPSNLALRFDGTTLIIVAPYERGLEGSIRYWIDNTPKHVIPKANIRAGNTFALASDVIDLMKTGRTLYVQTTPRGKPPRTEKFSLMGFTAATRALASSKCHDGKTTPAPTNLEVKLTRNSSGAAVVSGRTVLPDGMTLRISLHTEINGYYAQDTVRVHSGFYESAAFTDRGRTLPSGRYTVSISSPLMYLQPLRVQRALGGSGNAIPDGIRQRSSYDESYTVSHSVSRQLN</sequence>
<dbReference type="InterPro" id="IPR038696">
    <property type="entry name" value="IalB_sf"/>
</dbReference>
<dbReference type="RefSeq" id="WP_005001033.1">
    <property type="nucleotide sequence ID" value="NZ_CH672427.1"/>
</dbReference>
<name>A4BT90_9GAMM</name>
<dbReference type="AlphaFoldDB" id="A4BT90"/>
<evidence type="ECO:0000313" key="2">
    <source>
        <dbReference type="Proteomes" id="UP000003374"/>
    </source>
</evidence>
<evidence type="ECO:0000313" key="1">
    <source>
        <dbReference type="EMBL" id="EAR20992.1"/>
    </source>
</evidence>
<dbReference type="Gene3D" id="2.60.40.1880">
    <property type="entry name" value="Invasion associated locus B (IalB) protein"/>
    <property type="match status" value="1"/>
</dbReference>
<dbReference type="OrthoDB" id="10017713at2"/>
<keyword evidence="2" id="KW-1185">Reference proteome</keyword>
<proteinExistence type="predicted"/>
<accession>A4BT90</accession>
<reference evidence="1 2" key="1">
    <citation type="submission" date="2006-02" db="EMBL/GenBank/DDBJ databases">
        <authorList>
            <person name="Waterbury J."/>
            <person name="Ferriera S."/>
            <person name="Johnson J."/>
            <person name="Kravitz S."/>
            <person name="Halpern A."/>
            <person name="Remington K."/>
            <person name="Beeson K."/>
            <person name="Tran B."/>
            <person name="Rogers Y.-H."/>
            <person name="Friedman R."/>
            <person name="Venter J.C."/>
        </authorList>
    </citation>
    <scope>NUCLEOTIDE SEQUENCE [LARGE SCALE GENOMIC DNA]</scope>
    <source>
        <strain evidence="1 2">Nb-231</strain>
    </source>
</reference>
<comment type="caution">
    <text evidence="1">The sequence shown here is derived from an EMBL/GenBank/DDBJ whole genome shotgun (WGS) entry which is preliminary data.</text>
</comment>
<dbReference type="EMBL" id="AAOF01000013">
    <property type="protein sequence ID" value="EAR20992.1"/>
    <property type="molecule type" value="Genomic_DNA"/>
</dbReference>